<dbReference type="PANTHER" id="PTHR11655">
    <property type="entry name" value="60S/50S RIBOSOMAL PROTEIN L6/L9"/>
    <property type="match status" value="1"/>
</dbReference>
<feature type="domain" description="Large ribosomal subunit protein uL6 alpha-beta" evidence="6">
    <location>
        <begin position="91"/>
        <end position="163"/>
    </location>
</feature>
<dbReference type="InterPro" id="IPR020040">
    <property type="entry name" value="Ribosomal_uL6_a/b-dom"/>
</dbReference>
<dbReference type="PIRSF" id="PIRSF002162">
    <property type="entry name" value="Ribosomal_L6"/>
    <property type="match status" value="1"/>
</dbReference>
<dbReference type="PROSITE" id="PS00525">
    <property type="entry name" value="RIBOSOMAL_L6_1"/>
    <property type="match status" value="1"/>
</dbReference>
<accession>A0A1F4NSW8</accession>
<evidence type="ECO:0000256" key="3">
    <source>
        <dbReference type="HAMAP-Rule" id="MF_01365"/>
    </source>
</evidence>
<dbReference type="GO" id="GO:0003735">
    <property type="term" value="F:structural constituent of ribosome"/>
    <property type="evidence" value="ECO:0007669"/>
    <property type="project" value="UniProtKB-UniRule"/>
</dbReference>
<dbReference type="InterPro" id="IPR019906">
    <property type="entry name" value="Ribosomal_uL6_bac-type"/>
</dbReference>
<dbReference type="NCBIfam" id="TIGR03654">
    <property type="entry name" value="L6_bact"/>
    <property type="match status" value="1"/>
</dbReference>
<reference evidence="7 8" key="1">
    <citation type="journal article" date="2016" name="Nat. Commun.">
        <title>Thousands of microbial genomes shed light on interconnected biogeochemical processes in an aquifer system.</title>
        <authorList>
            <person name="Anantharaman K."/>
            <person name="Brown C.T."/>
            <person name="Hug L.A."/>
            <person name="Sharon I."/>
            <person name="Castelle C.J."/>
            <person name="Probst A.J."/>
            <person name="Thomas B.C."/>
            <person name="Singh A."/>
            <person name="Wilkins M.J."/>
            <person name="Karaoz U."/>
            <person name="Brodie E.L."/>
            <person name="Williams K.H."/>
            <person name="Hubbard S.S."/>
            <person name="Banfield J.F."/>
        </authorList>
    </citation>
    <scope>NUCLEOTIDE SEQUENCE [LARGE SCALE GENOMIC DNA]</scope>
</reference>
<dbReference type="PANTHER" id="PTHR11655:SF14">
    <property type="entry name" value="LARGE RIBOSOMAL SUBUNIT PROTEIN UL6M"/>
    <property type="match status" value="1"/>
</dbReference>
<sequence>MSKIGKLLIVLPAQTEVKLEGDMVIAKGPKGELSWKLPSHISVEQAGGRITVKRDGESNLAKSLHGLVRSKIANMVRGVSQGYEKVLEISGVGFRAEVKDKVVVLSVGLSHPVTLPIIEGTDVKTAKNEIIVSGIDKEAVGEMAARIRAVKKPEPYKGKGIKYKDEVIRRKAGKTAKTVGA</sequence>
<dbReference type="InterPro" id="IPR002358">
    <property type="entry name" value="Ribosomal_uL6_CS"/>
</dbReference>
<evidence type="ECO:0000313" key="8">
    <source>
        <dbReference type="Proteomes" id="UP000176651"/>
    </source>
</evidence>
<dbReference type="PRINTS" id="PR00059">
    <property type="entry name" value="RIBOSOMALL6"/>
</dbReference>
<comment type="caution">
    <text evidence="7">The sequence shown here is derived from an EMBL/GenBank/DDBJ whole genome shotgun (WGS) entry which is preliminary data.</text>
</comment>
<dbReference type="GO" id="GO:0002181">
    <property type="term" value="P:cytoplasmic translation"/>
    <property type="evidence" value="ECO:0007669"/>
    <property type="project" value="TreeGrafter"/>
</dbReference>
<keyword evidence="3 5" id="KW-0694">RNA-binding</keyword>
<dbReference type="GO" id="GO:0019843">
    <property type="term" value="F:rRNA binding"/>
    <property type="evidence" value="ECO:0007669"/>
    <property type="project" value="UniProtKB-UniRule"/>
</dbReference>
<evidence type="ECO:0000259" key="6">
    <source>
        <dbReference type="Pfam" id="PF00347"/>
    </source>
</evidence>
<dbReference type="Gene3D" id="3.90.930.12">
    <property type="entry name" value="Ribosomal protein L6, alpha-beta domain"/>
    <property type="match status" value="2"/>
</dbReference>
<feature type="domain" description="Large ribosomal subunit protein uL6 alpha-beta" evidence="6">
    <location>
        <begin position="12"/>
        <end position="82"/>
    </location>
</feature>
<keyword evidence="1 3" id="KW-0689">Ribosomal protein</keyword>
<comment type="function">
    <text evidence="3 5">This protein binds to the 23S rRNA, and is important in its secondary structure. It is located near the subunit interface in the base of the L7/L12 stalk, and near the tRNA binding site of the peptidyltransferase center.</text>
</comment>
<proteinExistence type="inferred from homology"/>
<keyword evidence="2 3" id="KW-0687">Ribonucleoprotein</keyword>
<comment type="similarity">
    <text evidence="3 4">Belongs to the universal ribosomal protein uL6 family.</text>
</comment>
<evidence type="ECO:0000256" key="4">
    <source>
        <dbReference type="RuleBase" id="RU003869"/>
    </source>
</evidence>
<dbReference type="HAMAP" id="MF_01365_B">
    <property type="entry name" value="Ribosomal_uL6_B"/>
    <property type="match status" value="1"/>
</dbReference>
<evidence type="ECO:0000256" key="1">
    <source>
        <dbReference type="ARBA" id="ARBA00022980"/>
    </source>
</evidence>
<dbReference type="GO" id="GO:0022625">
    <property type="term" value="C:cytosolic large ribosomal subunit"/>
    <property type="evidence" value="ECO:0007669"/>
    <property type="project" value="UniProtKB-UniRule"/>
</dbReference>
<dbReference type="Pfam" id="PF00347">
    <property type="entry name" value="Ribosomal_L6"/>
    <property type="match status" value="2"/>
</dbReference>
<dbReference type="SUPFAM" id="SSF56053">
    <property type="entry name" value="Ribosomal protein L6"/>
    <property type="match status" value="2"/>
</dbReference>
<evidence type="ECO:0000256" key="5">
    <source>
        <dbReference type="RuleBase" id="RU003870"/>
    </source>
</evidence>
<comment type="subunit">
    <text evidence="3">Part of the 50S ribosomal subunit.</text>
</comment>
<evidence type="ECO:0000256" key="2">
    <source>
        <dbReference type="ARBA" id="ARBA00023274"/>
    </source>
</evidence>
<dbReference type="EMBL" id="META01000002">
    <property type="protein sequence ID" value="OGB74446.1"/>
    <property type="molecule type" value="Genomic_DNA"/>
</dbReference>
<dbReference type="AlphaFoldDB" id="A0A1F4NSW8"/>
<name>A0A1F4NSW8_UNCK3</name>
<keyword evidence="3 5" id="KW-0699">rRNA-binding</keyword>
<evidence type="ECO:0000313" key="7">
    <source>
        <dbReference type="EMBL" id="OGB74446.1"/>
    </source>
</evidence>
<dbReference type="Proteomes" id="UP000176651">
    <property type="component" value="Unassembled WGS sequence"/>
</dbReference>
<dbReference type="InterPro" id="IPR036789">
    <property type="entry name" value="Ribosomal_uL6-like_a/b-dom_sf"/>
</dbReference>
<dbReference type="InterPro" id="IPR000702">
    <property type="entry name" value="Ribosomal_uL6-like"/>
</dbReference>
<organism evidence="7 8">
    <name type="scientific">candidate division Kazan bacterium RBG_13_50_9</name>
    <dbReference type="NCBI Taxonomy" id="1798535"/>
    <lineage>
        <taxon>Bacteria</taxon>
        <taxon>Bacteria division Kazan-3B-28</taxon>
    </lineage>
</organism>
<protein>
    <recommendedName>
        <fullName evidence="3">Large ribosomal subunit protein uL6</fullName>
    </recommendedName>
</protein>
<gene>
    <name evidence="3" type="primary">rplF</name>
    <name evidence="7" type="ORF">A2V68_01965</name>
</gene>
<dbReference type="STRING" id="1798535.A2V68_01965"/>